<feature type="domain" description="Farnesoic acid O-methyl transferase" evidence="2">
    <location>
        <begin position="69"/>
        <end position="220"/>
    </location>
</feature>
<reference evidence="3" key="2">
    <citation type="submission" date="2025-05" db="UniProtKB">
        <authorList>
            <consortium name="EnsemblMetazoa"/>
        </authorList>
    </citation>
    <scope>IDENTIFICATION</scope>
    <source>
        <strain evidence="3">Foshan</strain>
    </source>
</reference>
<evidence type="ECO:0000313" key="3">
    <source>
        <dbReference type="EnsemblMetazoa" id="AALFPA23_006329.P8211"/>
    </source>
</evidence>
<keyword evidence="4" id="KW-1185">Reference proteome</keyword>
<name>A0ABM1Y6X3_AEDAL</name>
<dbReference type="Pfam" id="PF12248">
    <property type="entry name" value="Methyltransf_FA"/>
    <property type="match status" value="1"/>
</dbReference>
<dbReference type="EnsemblMetazoa" id="AALFPA23_006329.R8211">
    <property type="protein sequence ID" value="AALFPA23_006329.P8211"/>
    <property type="gene ID" value="AALFPA23_006329"/>
</dbReference>
<evidence type="ECO:0000259" key="2">
    <source>
        <dbReference type="Pfam" id="PF12248"/>
    </source>
</evidence>
<accession>A0ABM1Y6X3</accession>
<keyword evidence="1" id="KW-1133">Transmembrane helix</keyword>
<dbReference type="PANTHER" id="PTHR36695:SF12">
    <property type="entry name" value="AGAP008648-PA"/>
    <property type="match status" value="1"/>
</dbReference>
<keyword evidence="1" id="KW-0812">Transmembrane</keyword>
<dbReference type="PANTHER" id="PTHR36695">
    <property type="entry name" value="AGAP008648-PA"/>
    <property type="match status" value="1"/>
</dbReference>
<protein>
    <recommendedName>
        <fullName evidence="2">Farnesoic acid O-methyl transferase domain-containing protein</fullName>
    </recommendedName>
</protein>
<dbReference type="RefSeq" id="XP_019548504.3">
    <property type="nucleotide sequence ID" value="XM_019692959.3"/>
</dbReference>
<feature type="transmembrane region" description="Helical" evidence="1">
    <location>
        <begin position="29"/>
        <end position="46"/>
    </location>
</feature>
<keyword evidence="1" id="KW-0472">Membrane</keyword>
<evidence type="ECO:0000256" key="1">
    <source>
        <dbReference type="SAM" id="Phobius"/>
    </source>
</evidence>
<organism evidence="3 4">
    <name type="scientific">Aedes albopictus</name>
    <name type="common">Asian tiger mosquito</name>
    <name type="synonym">Stegomyia albopicta</name>
    <dbReference type="NCBI Taxonomy" id="7160"/>
    <lineage>
        <taxon>Eukaryota</taxon>
        <taxon>Metazoa</taxon>
        <taxon>Ecdysozoa</taxon>
        <taxon>Arthropoda</taxon>
        <taxon>Hexapoda</taxon>
        <taxon>Insecta</taxon>
        <taxon>Pterygota</taxon>
        <taxon>Neoptera</taxon>
        <taxon>Endopterygota</taxon>
        <taxon>Diptera</taxon>
        <taxon>Nematocera</taxon>
        <taxon>Culicoidea</taxon>
        <taxon>Culicidae</taxon>
        <taxon>Culicinae</taxon>
        <taxon>Aedini</taxon>
        <taxon>Aedes</taxon>
        <taxon>Stegomyia</taxon>
    </lineage>
</organism>
<dbReference type="Proteomes" id="UP000069940">
    <property type="component" value="Unassembled WGS sequence"/>
</dbReference>
<reference evidence="4" key="1">
    <citation type="journal article" date="2015" name="Proc. Natl. Acad. Sci. U.S.A.">
        <title>Genome sequence of the Asian Tiger mosquito, Aedes albopictus, reveals insights into its biology, genetics, and evolution.</title>
        <authorList>
            <person name="Chen X.G."/>
            <person name="Jiang X."/>
            <person name="Gu J."/>
            <person name="Xu M."/>
            <person name="Wu Y."/>
            <person name="Deng Y."/>
            <person name="Zhang C."/>
            <person name="Bonizzoni M."/>
            <person name="Dermauw W."/>
            <person name="Vontas J."/>
            <person name="Armbruster P."/>
            <person name="Huang X."/>
            <person name="Yang Y."/>
            <person name="Zhang H."/>
            <person name="He W."/>
            <person name="Peng H."/>
            <person name="Liu Y."/>
            <person name="Wu K."/>
            <person name="Chen J."/>
            <person name="Lirakis M."/>
            <person name="Topalis P."/>
            <person name="Van Leeuwen T."/>
            <person name="Hall A.B."/>
            <person name="Jiang X."/>
            <person name="Thorpe C."/>
            <person name="Mueller R.L."/>
            <person name="Sun C."/>
            <person name="Waterhouse R.M."/>
            <person name="Yan G."/>
            <person name="Tu Z.J."/>
            <person name="Fang X."/>
            <person name="James A.A."/>
        </authorList>
    </citation>
    <scope>NUCLEOTIDE SEQUENCE [LARGE SCALE GENOMIC DNA]</scope>
    <source>
        <strain evidence="4">Foshan</strain>
    </source>
</reference>
<dbReference type="InterPro" id="IPR022041">
    <property type="entry name" value="Methyltransf_FA"/>
</dbReference>
<sequence>MRQVQFDCREIVSRNLQIEGYASTCKMRAIISSAFIALSLFGFSVAKDEFPNKFHSIYGCKQINAVTNYNDPVHYLPVEEFDHVGTGSNYSFFRLGVFGRSDAIIRLSKVPKPYHNNIVHEIAIGSGLNNFIEVRRQTRFNTLVFTNHVLKQVPTPNVLSETEPFVIRMDFFKDGSVTLTKDNETKPFLEFSDPNAEINFRYIGFSNWLSKAIYFFDCPMYNFDGRVDKLNW</sequence>
<proteinExistence type="predicted"/>
<evidence type="ECO:0000313" key="4">
    <source>
        <dbReference type="Proteomes" id="UP000069940"/>
    </source>
</evidence>
<dbReference type="GeneID" id="109418726"/>